<accession>A0A423PWU9</accession>
<dbReference type="PANTHER" id="PTHR36919:SF2">
    <property type="entry name" value="BLL6627 PROTEIN"/>
    <property type="match status" value="1"/>
</dbReference>
<dbReference type="Pfam" id="PF09917">
    <property type="entry name" value="DUF2147"/>
    <property type="match status" value="1"/>
</dbReference>
<dbReference type="Gene3D" id="2.40.128.520">
    <property type="match status" value="1"/>
</dbReference>
<protein>
    <recommendedName>
        <fullName evidence="2">DUF2147 domain-containing protein</fullName>
    </recommendedName>
</protein>
<feature type="signal peptide" evidence="1">
    <location>
        <begin position="1"/>
        <end position="20"/>
    </location>
</feature>
<feature type="chain" id="PRO_5019063165" description="DUF2147 domain-containing protein" evidence="1">
    <location>
        <begin position="21"/>
        <end position="170"/>
    </location>
</feature>
<dbReference type="OrthoDB" id="9814399at2"/>
<dbReference type="InterPro" id="IPR019223">
    <property type="entry name" value="DUF2147"/>
</dbReference>
<dbReference type="InParanoid" id="A0A423PWU9"/>
<evidence type="ECO:0000256" key="1">
    <source>
        <dbReference type="SAM" id="SignalP"/>
    </source>
</evidence>
<keyword evidence="1" id="KW-0732">Signal</keyword>
<keyword evidence="4" id="KW-1185">Reference proteome</keyword>
<name>A0A423PWU9_9GAMM</name>
<dbReference type="RefSeq" id="WP_123657603.1">
    <property type="nucleotide sequence ID" value="NZ_AYKG01000012.1"/>
</dbReference>
<evidence type="ECO:0000313" key="3">
    <source>
        <dbReference type="EMBL" id="ROO30054.1"/>
    </source>
</evidence>
<dbReference type="PANTHER" id="PTHR36919">
    <property type="entry name" value="BLR1215 PROTEIN"/>
    <property type="match status" value="1"/>
</dbReference>
<sequence length="170" mass="18952">MRYAKIALLLCFLGPAAALAAPQPPEAIAGFWQTEGDEAVIRIAVDGHRFPGTIVWLAEDHYPGDDPKGMGGQPVVDRYNPDPAKQARPLIGLQLLKNLHYHVSDNDRARWVDGRIYDTEHGKWYDCNLWLADADHLRVHGYIGVPLLGKTTTWTRVPDPNQRGPVLPES</sequence>
<feature type="domain" description="DUF2147" evidence="2">
    <location>
        <begin position="30"/>
        <end position="156"/>
    </location>
</feature>
<organism evidence="3 4">
    <name type="scientific">Salinisphaera japonica YTM-1</name>
    <dbReference type="NCBI Taxonomy" id="1209778"/>
    <lineage>
        <taxon>Bacteria</taxon>
        <taxon>Pseudomonadati</taxon>
        <taxon>Pseudomonadota</taxon>
        <taxon>Gammaproteobacteria</taxon>
        <taxon>Salinisphaerales</taxon>
        <taxon>Salinisphaeraceae</taxon>
        <taxon>Salinisphaera</taxon>
    </lineage>
</organism>
<dbReference type="EMBL" id="AYKG01000012">
    <property type="protein sequence ID" value="ROO30054.1"/>
    <property type="molecule type" value="Genomic_DNA"/>
</dbReference>
<gene>
    <name evidence="3" type="ORF">SAJA_05335</name>
</gene>
<reference evidence="3 4" key="1">
    <citation type="submission" date="2013-10" db="EMBL/GenBank/DDBJ databases">
        <title>Salinisphaera japonica YTM-1 Genome Sequencing.</title>
        <authorList>
            <person name="Lai Q."/>
            <person name="Li C."/>
            <person name="Shao Z."/>
        </authorList>
    </citation>
    <scope>NUCLEOTIDE SEQUENCE [LARGE SCALE GENOMIC DNA]</scope>
    <source>
        <strain evidence="3 4">YTM-1</strain>
    </source>
</reference>
<evidence type="ECO:0000313" key="4">
    <source>
        <dbReference type="Proteomes" id="UP000285310"/>
    </source>
</evidence>
<dbReference type="Proteomes" id="UP000285310">
    <property type="component" value="Unassembled WGS sequence"/>
</dbReference>
<comment type="caution">
    <text evidence="3">The sequence shown here is derived from an EMBL/GenBank/DDBJ whole genome shotgun (WGS) entry which is preliminary data.</text>
</comment>
<proteinExistence type="predicted"/>
<evidence type="ECO:0000259" key="2">
    <source>
        <dbReference type="Pfam" id="PF09917"/>
    </source>
</evidence>
<dbReference type="AlphaFoldDB" id="A0A423PWU9"/>